<dbReference type="InterPro" id="IPR037066">
    <property type="entry name" value="Plug_dom_sf"/>
</dbReference>
<evidence type="ECO:0000259" key="17">
    <source>
        <dbReference type="Pfam" id="PF00593"/>
    </source>
</evidence>
<protein>
    <submittedName>
        <fullName evidence="19">TonB-dependent receptor</fullName>
    </submittedName>
</protein>
<dbReference type="PROSITE" id="PS52016">
    <property type="entry name" value="TONB_DEPENDENT_REC_3"/>
    <property type="match status" value="1"/>
</dbReference>
<evidence type="ECO:0000313" key="20">
    <source>
        <dbReference type="Proteomes" id="UP000292120"/>
    </source>
</evidence>
<keyword evidence="12 19" id="KW-0675">Receptor</keyword>
<feature type="domain" description="TonB-dependent receptor-like beta-barrel" evidence="17">
    <location>
        <begin position="254"/>
        <end position="633"/>
    </location>
</feature>
<keyword evidence="7 16" id="KW-0732">Signal</keyword>
<evidence type="ECO:0000256" key="8">
    <source>
        <dbReference type="ARBA" id="ARBA00023004"/>
    </source>
</evidence>
<dbReference type="InterPro" id="IPR036942">
    <property type="entry name" value="Beta-barrel_TonB_sf"/>
</dbReference>
<keyword evidence="5" id="KW-0410">Iron transport</keyword>
<evidence type="ECO:0000256" key="15">
    <source>
        <dbReference type="RuleBase" id="RU003357"/>
    </source>
</evidence>
<dbReference type="OrthoDB" id="8538693at2"/>
<dbReference type="InterPro" id="IPR012910">
    <property type="entry name" value="Plug_dom"/>
</dbReference>
<gene>
    <name evidence="19" type="ORF">EYS42_06200</name>
</gene>
<sequence>MCAAACLAALNALGTAQAQALDDVTVVAPRTVSLPSRQILTSVDAIGAERLAGQHFAQSWEVLGLMPGVQLTEFRLGAESGKPSFRAFNGEGYINGVKLLIDGVPSNVNSGNLRHFDMVVPLDLESVEVIKGTNDPRYGLHNIGGNVQLFTRQGGRYSEGRVTVGSWGAREVQLALGREGPRWSQNYALQHQYTEGHRDHGRSEKLAASGKWTFRPNSAWTLGVTARLSQQDAQEAGYLTAAELAADRFQSAARNANDHDDRAMQHLSVRVGHQPTDDLQWSSLLYVNSIDDDRFVTYTGYSGSNAPRQRRHWVEDQSGWIGQLTWRLNERLTLEAGANLEQQANRYQRYFYAFAVPTDFSTPATTSNDANYSLDNVGAYMQGVWKPLPGWKVVPALRMDQFTGHVRYNATGKAASLKDYGWIPQPKLSVVHALNAQANVYANWGKTFQILTGSGSNAYPSTPPASTEPSINTGYELGSRWQWAPQSEARLAWWRQDATDEVANLPSAGVAQQLGATRREGVDLSASATVADHWKLWASQSWQQAKVRGGYALASTSVAGKEVFSTPRYVANVGMAYSGLPGWVLGVQGRAQGSYFIDDLNAQGKHGGHVLFDASVRHALSPTVSVDLQVKNLLNRRHEYVWWDNFFWPSGAYQPMFSPGAPRAVYLSVQVSL</sequence>
<evidence type="ECO:0000256" key="10">
    <source>
        <dbReference type="ARBA" id="ARBA00023077"/>
    </source>
</evidence>
<comment type="caution">
    <text evidence="19">The sequence shown here is derived from an EMBL/GenBank/DDBJ whole genome shotgun (WGS) entry which is preliminary data.</text>
</comment>
<dbReference type="EMBL" id="SIXI01000002">
    <property type="protein sequence ID" value="TBO33030.1"/>
    <property type="molecule type" value="Genomic_DNA"/>
</dbReference>
<evidence type="ECO:0000256" key="5">
    <source>
        <dbReference type="ARBA" id="ARBA00022496"/>
    </source>
</evidence>
<evidence type="ECO:0000256" key="1">
    <source>
        <dbReference type="ARBA" id="ARBA00004571"/>
    </source>
</evidence>
<keyword evidence="8" id="KW-0408">Iron</keyword>
<keyword evidence="9" id="KW-0406">Ion transport</keyword>
<keyword evidence="6 14" id="KW-0812">Transmembrane</keyword>
<dbReference type="AlphaFoldDB" id="A0A4Q9H5F7"/>
<name>A0A4Q9H5F7_9BURK</name>
<organism evidence="19 20">
    <name type="scientific">Aquabacterium lacunae</name>
    <dbReference type="NCBI Taxonomy" id="2528630"/>
    <lineage>
        <taxon>Bacteria</taxon>
        <taxon>Pseudomonadati</taxon>
        <taxon>Pseudomonadota</taxon>
        <taxon>Betaproteobacteria</taxon>
        <taxon>Burkholderiales</taxon>
        <taxon>Aquabacterium</taxon>
    </lineage>
</organism>
<evidence type="ECO:0000256" key="11">
    <source>
        <dbReference type="ARBA" id="ARBA00023136"/>
    </source>
</evidence>
<evidence type="ECO:0000256" key="7">
    <source>
        <dbReference type="ARBA" id="ARBA00022729"/>
    </source>
</evidence>
<keyword evidence="20" id="KW-1185">Reference proteome</keyword>
<evidence type="ECO:0000256" key="13">
    <source>
        <dbReference type="ARBA" id="ARBA00023237"/>
    </source>
</evidence>
<keyword evidence="10 15" id="KW-0798">TonB box</keyword>
<evidence type="ECO:0000259" key="18">
    <source>
        <dbReference type="Pfam" id="PF07715"/>
    </source>
</evidence>
<accession>A0A4Q9H5F7</accession>
<dbReference type="InterPro" id="IPR039426">
    <property type="entry name" value="TonB-dep_rcpt-like"/>
</dbReference>
<dbReference type="Pfam" id="PF07715">
    <property type="entry name" value="Plug"/>
    <property type="match status" value="1"/>
</dbReference>
<dbReference type="Gene3D" id="2.170.130.10">
    <property type="entry name" value="TonB-dependent receptor, plug domain"/>
    <property type="match status" value="1"/>
</dbReference>
<proteinExistence type="inferred from homology"/>
<evidence type="ECO:0000256" key="6">
    <source>
        <dbReference type="ARBA" id="ARBA00022692"/>
    </source>
</evidence>
<evidence type="ECO:0000256" key="9">
    <source>
        <dbReference type="ARBA" id="ARBA00023065"/>
    </source>
</evidence>
<dbReference type="InterPro" id="IPR000531">
    <property type="entry name" value="Beta-barrel_TonB"/>
</dbReference>
<dbReference type="Gene3D" id="2.40.170.20">
    <property type="entry name" value="TonB-dependent receptor, beta-barrel domain"/>
    <property type="match status" value="1"/>
</dbReference>
<keyword evidence="13 14" id="KW-0998">Cell outer membrane</keyword>
<keyword evidence="4 14" id="KW-1134">Transmembrane beta strand</keyword>
<dbReference type="GO" id="GO:0015344">
    <property type="term" value="F:siderophore uptake transmembrane transporter activity"/>
    <property type="evidence" value="ECO:0007669"/>
    <property type="project" value="TreeGrafter"/>
</dbReference>
<evidence type="ECO:0000256" key="14">
    <source>
        <dbReference type="PROSITE-ProRule" id="PRU01360"/>
    </source>
</evidence>
<keyword evidence="11 14" id="KW-0472">Membrane</keyword>
<feature type="signal peptide" evidence="16">
    <location>
        <begin position="1"/>
        <end position="20"/>
    </location>
</feature>
<reference evidence="19 20" key="1">
    <citation type="submission" date="2019-02" db="EMBL/GenBank/DDBJ databases">
        <title>Aquabacterium sp. strain KMB7.</title>
        <authorList>
            <person name="Chen W.-M."/>
        </authorList>
    </citation>
    <scope>NUCLEOTIDE SEQUENCE [LARGE SCALE GENOMIC DNA]</scope>
    <source>
        <strain evidence="19 20">KMB7</strain>
    </source>
</reference>
<dbReference type="Pfam" id="PF00593">
    <property type="entry name" value="TonB_dep_Rec_b-barrel"/>
    <property type="match status" value="1"/>
</dbReference>
<dbReference type="SUPFAM" id="SSF56935">
    <property type="entry name" value="Porins"/>
    <property type="match status" value="1"/>
</dbReference>
<dbReference type="PANTHER" id="PTHR32552">
    <property type="entry name" value="FERRICHROME IRON RECEPTOR-RELATED"/>
    <property type="match status" value="1"/>
</dbReference>
<dbReference type="GO" id="GO:0009279">
    <property type="term" value="C:cell outer membrane"/>
    <property type="evidence" value="ECO:0007669"/>
    <property type="project" value="UniProtKB-SubCell"/>
</dbReference>
<evidence type="ECO:0000256" key="4">
    <source>
        <dbReference type="ARBA" id="ARBA00022452"/>
    </source>
</evidence>
<evidence type="ECO:0000256" key="3">
    <source>
        <dbReference type="ARBA" id="ARBA00022448"/>
    </source>
</evidence>
<comment type="similarity">
    <text evidence="2 14 15">Belongs to the TonB-dependent receptor family.</text>
</comment>
<evidence type="ECO:0000256" key="16">
    <source>
        <dbReference type="SAM" id="SignalP"/>
    </source>
</evidence>
<dbReference type="PANTHER" id="PTHR32552:SF68">
    <property type="entry name" value="FERRICHROME OUTER MEMBRANE TRANSPORTER_PHAGE RECEPTOR"/>
    <property type="match status" value="1"/>
</dbReference>
<evidence type="ECO:0000313" key="19">
    <source>
        <dbReference type="EMBL" id="TBO33030.1"/>
    </source>
</evidence>
<feature type="domain" description="TonB-dependent receptor plug" evidence="18">
    <location>
        <begin position="37"/>
        <end position="145"/>
    </location>
</feature>
<dbReference type="CDD" id="cd01347">
    <property type="entry name" value="ligand_gated_channel"/>
    <property type="match status" value="1"/>
</dbReference>
<comment type="subcellular location">
    <subcellularLocation>
        <location evidence="1 14">Cell outer membrane</location>
        <topology evidence="1 14">Multi-pass membrane protein</topology>
    </subcellularLocation>
</comment>
<evidence type="ECO:0000256" key="12">
    <source>
        <dbReference type="ARBA" id="ARBA00023170"/>
    </source>
</evidence>
<keyword evidence="3 14" id="KW-0813">Transport</keyword>
<feature type="chain" id="PRO_5020829660" evidence="16">
    <location>
        <begin position="21"/>
        <end position="673"/>
    </location>
</feature>
<dbReference type="Proteomes" id="UP000292120">
    <property type="component" value="Unassembled WGS sequence"/>
</dbReference>
<evidence type="ECO:0000256" key="2">
    <source>
        <dbReference type="ARBA" id="ARBA00009810"/>
    </source>
</evidence>